<dbReference type="RefSeq" id="WP_191737357.1">
    <property type="nucleotide sequence ID" value="NZ_JACYFS010000004.1"/>
</dbReference>
<proteinExistence type="predicted"/>
<accession>A0ABR8ZDY3</accession>
<evidence type="ECO:0000313" key="1">
    <source>
        <dbReference type="EMBL" id="MBD8083442.1"/>
    </source>
</evidence>
<keyword evidence="2" id="KW-1185">Reference proteome</keyword>
<organism evidence="1 2">
    <name type="scientific">Chryseobacterium caseinilyticum</name>
    <dbReference type="NCBI Taxonomy" id="2771428"/>
    <lineage>
        <taxon>Bacteria</taxon>
        <taxon>Pseudomonadati</taxon>
        <taxon>Bacteroidota</taxon>
        <taxon>Flavobacteriia</taxon>
        <taxon>Flavobacteriales</taxon>
        <taxon>Weeksellaceae</taxon>
        <taxon>Chryseobacterium group</taxon>
        <taxon>Chryseobacterium</taxon>
    </lineage>
</organism>
<dbReference type="EMBL" id="JACYFS010000004">
    <property type="protein sequence ID" value="MBD8083442.1"/>
    <property type="molecule type" value="Genomic_DNA"/>
</dbReference>
<reference evidence="1 2" key="1">
    <citation type="submission" date="2020-09" db="EMBL/GenBank/DDBJ databases">
        <title>Genome seq and assembly of Chryseobacterium sp.</title>
        <authorList>
            <person name="Chhetri G."/>
        </authorList>
    </citation>
    <scope>NUCLEOTIDE SEQUENCE [LARGE SCALE GENOMIC DNA]</scope>
    <source>
        <strain evidence="1 2">GCR10</strain>
    </source>
</reference>
<dbReference type="Proteomes" id="UP000637299">
    <property type="component" value="Unassembled WGS sequence"/>
</dbReference>
<evidence type="ECO:0000313" key="2">
    <source>
        <dbReference type="Proteomes" id="UP000637299"/>
    </source>
</evidence>
<name>A0ABR8ZDY3_9FLAO</name>
<sequence length="162" mass="18057">MGQEFDRRERGGANSLSAEFIKAAVEQYRTNQLQCTADHLGVKDAHSIWFDLPKLKKFIADIENLAGSSDSSVTDADLGIRMYYAAYPENCEDADIKKEYHKCHTLIMIPTKKDSSSGQTIHRDFNPLESTDERRLALATVNAMAQNHGSLAPPDNCDGESY</sequence>
<comment type="caution">
    <text evidence="1">The sequence shown here is derived from an EMBL/GenBank/DDBJ whole genome shotgun (WGS) entry which is preliminary data.</text>
</comment>
<protein>
    <submittedName>
        <fullName evidence="1">Uncharacterized protein</fullName>
    </submittedName>
</protein>
<gene>
    <name evidence="1" type="ORF">IC610_13560</name>
</gene>